<organism evidence="9 10">
    <name type="scientific">Triplophysa rosa</name>
    <name type="common">Cave loach</name>
    <dbReference type="NCBI Taxonomy" id="992332"/>
    <lineage>
        <taxon>Eukaryota</taxon>
        <taxon>Metazoa</taxon>
        <taxon>Chordata</taxon>
        <taxon>Craniata</taxon>
        <taxon>Vertebrata</taxon>
        <taxon>Euteleostomi</taxon>
        <taxon>Actinopterygii</taxon>
        <taxon>Neopterygii</taxon>
        <taxon>Teleostei</taxon>
        <taxon>Ostariophysi</taxon>
        <taxon>Cypriniformes</taxon>
        <taxon>Nemacheilidae</taxon>
        <taxon>Triplophysa</taxon>
    </lineage>
</organism>
<feature type="domain" description="HYDIN/VesB/CFA65-like Ig-like" evidence="8">
    <location>
        <begin position="440"/>
        <end position="540"/>
    </location>
</feature>
<evidence type="ECO:0000256" key="5">
    <source>
        <dbReference type="ARBA" id="ARBA00023273"/>
    </source>
</evidence>
<feature type="compositionally biased region" description="Basic and acidic residues" evidence="6">
    <location>
        <begin position="1221"/>
        <end position="1236"/>
    </location>
</feature>
<dbReference type="EMBL" id="JAFHDT010000012">
    <property type="protein sequence ID" value="KAI7802241.1"/>
    <property type="molecule type" value="Genomic_DNA"/>
</dbReference>
<feature type="compositionally biased region" description="Basic and acidic residues" evidence="6">
    <location>
        <begin position="2176"/>
        <end position="2185"/>
    </location>
</feature>
<dbReference type="Gene3D" id="2.60.40.10">
    <property type="entry name" value="Immunoglobulins"/>
    <property type="match status" value="26"/>
</dbReference>
<keyword evidence="3" id="KW-0963">Cytoplasm</keyword>
<feature type="region of interest" description="Disordered" evidence="6">
    <location>
        <begin position="2176"/>
        <end position="2197"/>
    </location>
</feature>
<evidence type="ECO:0000256" key="4">
    <source>
        <dbReference type="ARBA" id="ARBA00023069"/>
    </source>
</evidence>
<dbReference type="Proteomes" id="UP001059041">
    <property type="component" value="Linkage Group LG12"/>
</dbReference>
<evidence type="ECO:0000259" key="7">
    <source>
        <dbReference type="Pfam" id="PF17213"/>
    </source>
</evidence>
<feature type="region of interest" description="Disordered" evidence="6">
    <location>
        <begin position="1221"/>
        <end position="1262"/>
    </location>
</feature>
<evidence type="ECO:0000259" key="8">
    <source>
        <dbReference type="Pfam" id="PF22544"/>
    </source>
</evidence>
<dbReference type="InterPro" id="IPR033305">
    <property type="entry name" value="Hydin-like"/>
</dbReference>
<feature type="compositionally biased region" description="Polar residues" evidence="6">
    <location>
        <begin position="2041"/>
        <end position="2063"/>
    </location>
</feature>
<keyword evidence="5" id="KW-0966">Cell projection</keyword>
<evidence type="ECO:0000256" key="6">
    <source>
        <dbReference type="SAM" id="MobiDB-lite"/>
    </source>
</evidence>
<dbReference type="Gene3D" id="3.40.50.300">
    <property type="entry name" value="P-loop containing nucleotide triphosphate hydrolases"/>
    <property type="match status" value="1"/>
</dbReference>
<dbReference type="PANTHER" id="PTHR23053:SF0">
    <property type="entry name" value="HYDROCEPHALUS-INDUCING PROTEIN HOMOLOG"/>
    <property type="match status" value="1"/>
</dbReference>
<name>A0A9W7TT32_TRIRA</name>
<feature type="domain" description="HYDIN/VesB/CFA65-like Ig-like" evidence="8">
    <location>
        <begin position="4196"/>
        <end position="4290"/>
    </location>
</feature>
<feature type="region of interest" description="Disordered" evidence="6">
    <location>
        <begin position="2915"/>
        <end position="2939"/>
    </location>
</feature>
<comment type="caution">
    <text evidence="9">The sequence shown here is derived from an EMBL/GenBank/DDBJ whole genome shotgun (WGS) entry which is preliminary data.</text>
</comment>
<feature type="compositionally biased region" description="Basic and acidic residues" evidence="6">
    <location>
        <begin position="1476"/>
        <end position="1494"/>
    </location>
</feature>
<feature type="region of interest" description="Disordered" evidence="6">
    <location>
        <begin position="326"/>
        <end position="351"/>
    </location>
</feature>
<protein>
    <submittedName>
        <fullName evidence="9">Hydrocephalus-inducing protein-like protein</fullName>
    </submittedName>
</protein>
<evidence type="ECO:0000256" key="2">
    <source>
        <dbReference type="ARBA" id="ARBA00004496"/>
    </source>
</evidence>
<proteinExistence type="predicted"/>
<evidence type="ECO:0000313" key="10">
    <source>
        <dbReference type="Proteomes" id="UP001059041"/>
    </source>
</evidence>
<dbReference type="GO" id="GO:0003341">
    <property type="term" value="P:cilium movement"/>
    <property type="evidence" value="ECO:0007669"/>
    <property type="project" value="TreeGrafter"/>
</dbReference>
<dbReference type="InterPro" id="IPR027417">
    <property type="entry name" value="P-loop_NTPase"/>
</dbReference>
<dbReference type="OrthoDB" id="442692at2759"/>
<dbReference type="Pfam" id="PF22544">
    <property type="entry name" value="HYDIN_VesB_CFA65-like_Ig"/>
    <property type="match status" value="3"/>
</dbReference>
<keyword evidence="10" id="KW-1185">Reference proteome</keyword>
<dbReference type="InterPro" id="IPR053879">
    <property type="entry name" value="HYDIN_VesB_CFA65-like_Ig"/>
</dbReference>
<feature type="compositionally biased region" description="Basic and acidic residues" evidence="6">
    <location>
        <begin position="2027"/>
        <end position="2040"/>
    </location>
</feature>
<evidence type="ECO:0000256" key="3">
    <source>
        <dbReference type="ARBA" id="ARBA00022490"/>
    </source>
</evidence>
<feature type="region of interest" description="Disordered" evidence="6">
    <location>
        <begin position="1871"/>
        <end position="1909"/>
    </location>
</feature>
<feature type="domain" description="Hydin adenylate kinase-like" evidence="7">
    <location>
        <begin position="1945"/>
        <end position="2121"/>
    </location>
</feature>
<feature type="region of interest" description="Disordered" evidence="6">
    <location>
        <begin position="2027"/>
        <end position="2088"/>
    </location>
</feature>
<feature type="region of interest" description="Disordered" evidence="6">
    <location>
        <begin position="1476"/>
        <end position="1498"/>
    </location>
</feature>
<feature type="domain" description="HYDIN/VesB/CFA65-like Ig-like" evidence="8">
    <location>
        <begin position="180"/>
        <end position="272"/>
    </location>
</feature>
<evidence type="ECO:0000256" key="1">
    <source>
        <dbReference type="ARBA" id="ARBA00004138"/>
    </source>
</evidence>
<dbReference type="GO" id="GO:1904158">
    <property type="term" value="P:axonemal central apparatus assembly"/>
    <property type="evidence" value="ECO:0007669"/>
    <property type="project" value="TreeGrafter"/>
</dbReference>
<comment type="subcellular location">
    <subcellularLocation>
        <location evidence="1">Cell projection</location>
        <location evidence="1">Cilium</location>
    </subcellularLocation>
    <subcellularLocation>
        <location evidence="2">Cytoplasm</location>
    </subcellularLocation>
</comment>
<dbReference type="PANTHER" id="PTHR23053">
    <property type="entry name" value="DLEC1 DELETED IN LUNG AND ESOPHAGEAL CANCER 1"/>
    <property type="match status" value="1"/>
</dbReference>
<reference evidence="9" key="1">
    <citation type="submission" date="2021-02" db="EMBL/GenBank/DDBJ databases">
        <title>Comparative genomics reveals that relaxation of natural selection precedes convergent phenotypic evolution of cavefish.</title>
        <authorList>
            <person name="Peng Z."/>
        </authorList>
    </citation>
    <scope>NUCLEOTIDE SEQUENCE</scope>
    <source>
        <tissue evidence="9">Muscle</tissue>
    </source>
</reference>
<accession>A0A9W7TT32</accession>
<dbReference type="InterPro" id="IPR033768">
    <property type="entry name" value="Hydin_ADK"/>
</dbReference>
<dbReference type="Pfam" id="PF17213">
    <property type="entry name" value="Hydin_ADK"/>
    <property type="match status" value="1"/>
</dbReference>
<gene>
    <name evidence="9" type="ORF">IRJ41_004617</name>
</gene>
<evidence type="ECO:0000313" key="9">
    <source>
        <dbReference type="EMBL" id="KAI7802241.1"/>
    </source>
</evidence>
<dbReference type="SUPFAM" id="SSF52540">
    <property type="entry name" value="P-loop containing nucleoside triphosphate hydrolases"/>
    <property type="match status" value="1"/>
</dbReference>
<feature type="compositionally biased region" description="Basic and acidic residues" evidence="6">
    <location>
        <begin position="2273"/>
        <end position="2282"/>
    </location>
</feature>
<feature type="region of interest" description="Disordered" evidence="6">
    <location>
        <begin position="2258"/>
        <end position="2282"/>
    </location>
</feature>
<sequence>MSVGFKTNAVAPRNPKLVKRGAKNALKLVPSVYAQEMSQSTEERLANTYEMHPPRILELLDMTETSHHKFSSLDLDQAVFQPYPSEIVFQNCTPFQTYKVPLELRNSDKVPRLVKVIEDDSFYFKVVSPLEASKKVAPGMASTFTILFTPQENKDYIHRLICVTEREKFEVPIRAIGPRAILDFPDNLHFPVCPVKCLSQKTLFVRNIGKCEAKFQLSTRSPFSVEPLVGTLDVGQGMQVTVQFLPKTTGDHSQDLLLHYHSGEDIKISLYGVSKDVDVRLDKNSVMVEKTYISLANYEKVTIMNRSDSIVHYQWKTFATQEEEEQDKLRLSSELNPEGDDRMEKSLTESTDPSVQARLSLFSQSLQEQLLQTQQQLLALDRQHIITRPLEGEIWPNSTAEVTIIFRPQEAKIYQETIFCEITGRERRLPLFVQGEGMGPKLKFNFSFLDMGNIFIGSKQSYKLVLSNKGLIKGTYRLIQPSTMLGLCFSFSPSDGMIPPGACQTMEVHFSAEILGVFSEELQFSVEGNPEPVTIRLRGCLIGPTFHFNVPELNFGEVSVGFPQTLTCCLSNTSMVPMSFGLRIPGDGTGQSSITSADQIAQLNRNDWALGEKTGEKNKEFLLSLTTGAVCALSEIDIQLTLCSNTVQDYNLALVLDVQGVGEEVFALAIKARCIVPDVTIENPVLQFQHVFLGRAYEESVKLINDTNLPACYGLLPQLQQEDPRLLYSSDHLRGVIQPHSTVQMPLVIVAKAVGSMQQTAYIAILGRQDPPLELLLSCVGQGPSVSVTSAKLNFGCIPVLIDVPMTLQLSNNSPIPAGFLAQMVKNKSHWHVEPSEGEIPPEESLDLKVIAHLYDTVAFQDELLLEIQDSQTYAIPVSAKGKGTTIVTDRPFAPSLDLGIHFSSGPCQYHFRITNRGRRTHKLSWITEGFAQLHSRSPVSPIKPKTTKIKSLQSSVQEAPVFRLSPAHFTLAPGQTTDMLLEGSSDIPKVVREKLVCHAVVGRQYEKEVIMTADVTCQFVSPAVDISSQQVSFYVEKAADVSLVPLYQRLVLKNMSSLNLSLKLTLREPFALCAYEGDELFKTSKGLGLGVGAQEEVWVCFNPMFQQDRFSRVVEDVLELCYDNHPQRDRVALRGEVHFPNLEFSSTTLDFGCILNYTKSRRKLTMTNCSPLCVSYRWSFLVDRHQCHIGFFDVESRGIEGFSLGNGEESEEARWELLETKEADGKTDPNRETDIIRPCVDKGSNGQEKNRTYSRQRSASTELGTTPIDLTAKGHPSVGVKEVFNISSLYGELQPGDTKLVTFSFLGHADISAHALALCEVEGGPTYEIALKGQASSVSYSLDTNDIDFGLQLFDHVAEAEITLKNTGKVGFDFSVLPGAQGLSVDQPLPGQPLIIPSEGHLKSHAEIRLGVYYLPGTPEIFHETFHLQLAFNETENITIRGEGIFPRVYLDLPRDLNEEIYGFLLKEAKNRVESEKPREGELSRSATDKEDMPTEDDYIPTYDNLLQMELERLLVKENAIAVQKQLQASDHRGTAGSTTSMLKKLSKLSLPEYILDFGYVIKGSVTTHIVKITNTCPLPVSLRAVRSSTGTGFSTELDKVQNLPFCETETFEVKFDACGDNLDLGKINAVLPIQVVKGPQVQVRLRAEVTVPSLTVSTDTLLFDTIQCGFCQVATVQLYNHGPVPCEWSIRQEERPKKIDKHTPLYLRRQARLKQRPPPVIFEMMPSDGSLYPGDRSNVQVKFSPAEGRAYSQRLVITMAQSTQKILLLAQGQGDEPQLEFSSSELQLGPVLHYSEGTMADVMVRNPCSFPVEFYSVDFDKQYLEEEEILRMVKGYDAQNVLLLPPRAPGETLPQELLDFYKECCSQETKESGEGLPEIDTDDAAAPSEPETLNSKDLGKDDSTTRPAVGDLEYDLVSRAIARHLGIDLSPEGKAAQNRRGIAIIVHGAPLSGKTRTAVTLAKHYGAACLSIDEVVQETMSSGISSAGLRARDLCAQDAMEEAEVDTVATPGQGPGVLSVEAVAKHTAEGSQISDRKVPSSSASTRNKTTITGHSQKNSISAAAAPSVVGQTHRRASVTASPDTGGLTNGLLPEDLLVEILSDRLQLSDCHRGVVIDGLETQYCRSLSNTLQIVLQAFNNRRHIYFINLFSSYSVFKRRKQDRFDQEQEIRRQQELEDLRQEDETPNEDSETKPKHLALVEDQARELQSSECDTELTARFQLYEQSQPEVQHILQFWDRTQGFLLQPRVSEVLETEETTEVPVPTAKKNKKEREKEKVEKEKLKADTVDLKSPVPSQAHVTVDDTEGFDRMMVSEPIPHVWLSIQHNNHQSGFEIISSMKLPSLEETLDELGIGPKGPPIPPPIIFSIVQYPKKRSAPSVQPSSYFTFTVPASPEDMAEEKKDEDQGSDIKDLVSSVKEGMTVSDTSQSIPFGYNRLTPFRWVVPPNGAVTFRITFHPTVVGKFDQTFSFEVMGTKRCYQLLCSGISANPSINRDHKVLFAHCKKTLRPESGLQKTYIIQSDVYDYGPLLCGKTRERYKENFPENMEKFVIHNNSLMEAEVNFYFQHDTKATTFFLDPSNMTLQPNEKKALTVWAYPNTPKQIKDNVVCCIKGNPELAVFSVCCTGVRPELELDHKLLQFDKIPLYRTETRTLWLHNNTLLPAAWKLWGLDMLGDEFSVSQNEGIVMPHSKFCLHMNFMARVPVKMKRAICLEVSDMDGIFGIVQHSENIQVIAEAYDIAVDIHLPEGSEGSLDFGIIKVSEEVKRTIKLENKGKYDIAFKFALKPTEPGMPDLNSIFSITPQNGCLRPNNRPTSIQITFQHNKEMSIKDNPILCCQVIEPNLDGGETINTNPIKVSVQSLYSKYSINPSNNINFGALVFGSRKKQIFTVENKGHFEMSVNIRMCKNLTVPAQRKGLSSKKASKDSYANKPPSASELRHTLHSETGTHTQTQTLSVFSLSPCTGILAPGAQLQVNVDCKAEHAGKWVECLAVDISDRDPSDNPDGIPYKLVAEVCMPGIASTDVASIFEEHRICKNSSMLQCEQYRDSMGVYVQDENKFIFNNVLVGRSAKAQFRITNPGKVACELSLVIRSVKPSPQTAEVFELTPTKMYIASHSHAFATVTFSPVAMQMCHAVFEATLKGTTSQAPGNRNKALVFDVMGEGNLPSVTVLRPVQRTNRGHPVLQFKRLLVGRSQSFPLVIRNNGNVPAQVSIVHQYHLDVFTLKAAAGTVCRLASSCIEGDAGKETQFAHVASLTLVAGQQAEFQVGFHPKVAQSFEASMKVMVQENQYDQTVVQLVGEGYHDIIILDNLGSKVQQDITESSSDLHFGDCHVGHSYQETFTMTNPSESRVLRFEWFPSGPELSLSPQVGHLHSGCSKAVTVTFCSEQPVVLNAQTITCKLSSITFQQPIDQVPDWDDCHRTVKWVDVDNKSSQRPAKQKVVVTDPEPLHSVMEDSSRDVELKVSATCDYSQYQCDTAPIRFKDTMLYQTRVYKLQMENKGSVHMEYSWQVLMETYGKTACFGQGGTTSRSAHGRRTPLRPASSLQDVASLLLGDPELPRFSVEPGVGSISPGASQTFHVRFSPLEVAEFEARLICSIPNLKDGQSPVITVSGHSLLPYCHFHLKDSDYLTANRRDPELHSLPNVDPNTSVIEFTSVGIGTSVHREFGIVNPTNKPYSFMWRREDSGDSRFKCFTPNKSIQPGKEVKVSFQYQALDLELVESYWTFLIPEHNLSLPFLLVGTANEPVVYIDRAHVNLGSLLVGFEAHQTVFVVNSEDQPFRFNVQETSCHSEGFHESLVLEPMEGTVPAENKIPLIIRFTPTREGNVSFNLVMTVQKMLQPLTMNVKGECYSMNARVQYESPEESIVELSESHIHPVDFKQVELNDKSTCTFVVSNPGKFRLDVEYDLSGPAALQPHLQVEPEFDTVPVGGQSYCTVTFCPQRNCVLRELTFSIKIKNGLTFCCSLMGSALAPDLEFSFLKYNFGMHFIHCIGMKPATHTLVISNRNNRGISLDCLFSNTPVLEVSYTPQVIPPGGSVEVLFSFYPRKAVRYHEKVVFEMNKCAKQIVEILGQGIEMKINLEDPAHKIVHFGALQTWQRSRKLVPLVNNSHCSLTFTLIRTHSDDVLRDSKVLSVRPEGQVTLKAGGGRCVAELLFSPEQRMPPFTEELQLECLGAVRPLLVMKGCCQGVEVGLDTDYLQFGAVVQRCQATRHVIMQNTGDIGARFKWDVKSFAPDFVIFPAEGYITPGMEVSLEVTFAPMVISQDLRYDDLCCTIEGGKPLKLTITGSCIAPAVATEVVNFVCPVRSQYTQSVTLPSRINQHWTLKCVIEGKHWSGPPTLLVDPPQQNTYEITYKPLVMTADGQRHEGSVFFCFPDGNGILYILHGTAEPPKAESTITEEIECKSHHTQIVSVHNWLPRPQRFRAIMELIKSDRSDGIFSLKGMEYIDVPPLEKRNYTVSFFTYKEGQYNAKVTFKNEATGEYLFYNLNYKATPPGVIGTIEMVTRVRQMASGSVEVENPLLVDLYFSAECQNADINVPPQFFVPSQYKGTLTFEYQPLCEGETKARLVLYAAELGHFFYELQLKALPAPPEKPLYFKAPLGSRHSITAKFTNYSRVKTEYICKADSPNFIVEKSIKTAPGNQAGTDVSVTVHFEPCHLGEIHSLLTISSELGGKYVFPLYGTCTPPKAQGPLNISSGSSVSIAFKNVFQQATTFSFHVDNPVFTIKGTETISPQKTQNIQVIFEGPPVGSRGPCHGKMTISCPRIEAHGQGIFWVYYLKGNSPELASEKKTS</sequence>
<dbReference type="GO" id="GO:0005930">
    <property type="term" value="C:axoneme"/>
    <property type="evidence" value="ECO:0007669"/>
    <property type="project" value="TreeGrafter"/>
</dbReference>
<dbReference type="InterPro" id="IPR013783">
    <property type="entry name" value="Ig-like_fold"/>
</dbReference>
<keyword evidence="4" id="KW-0969">Cilium</keyword>